<sequence length="243" mass="27150">MSRYMYDLAGADARLRFSPFCWRVTLALVHKGLEFERLAWRFTEKDRLAFTGQEPESSRKVPVLLDTDGTAVSDSLAIFDYLDRTYPGATLIGDGPARGRFMFVRHWSETALAPAILKTVAKDLFDLLDPADQPYFRESREARLGCTIEAFQDRDAGLKQLGQALAPVRALLGEAAFIDGERPGGADYLVFSMLMWGQATSRVDLLSEDQVVADWFARLRQWAEDAGVSCDLARELGAHPGEH</sequence>
<reference evidence="2 3" key="1">
    <citation type="submission" date="2023-04" db="EMBL/GenBank/DDBJ databases">
        <title>A long-awaited taxogenomic arrangement of the family Halomonadaceae.</title>
        <authorList>
            <person name="De La Haba R."/>
            <person name="Chuvochina M."/>
            <person name="Wittouck S."/>
            <person name="Arahal D.R."/>
            <person name="Sanchez-Porro C."/>
            <person name="Hugenholtz P."/>
            <person name="Ventosa A."/>
        </authorList>
    </citation>
    <scope>NUCLEOTIDE SEQUENCE [LARGE SCALE GENOMIC DNA]</scope>
    <source>
        <strain evidence="2 3">DSM 22428</strain>
    </source>
</reference>
<organism evidence="2 3">
    <name type="scientific">Larsenimonas suaedae</name>
    <dbReference type="NCBI Taxonomy" id="1851019"/>
    <lineage>
        <taxon>Bacteria</taxon>
        <taxon>Pseudomonadati</taxon>
        <taxon>Pseudomonadota</taxon>
        <taxon>Gammaproteobacteria</taxon>
        <taxon>Oceanospirillales</taxon>
        <taxon>Halomonadaceae</taxon>
        <taxon>Larsenimonas</taxon>
    </lineage>
</organism>
<dbReference type="SUPFAM" id="SSF52833">
    <property type="entry name" value="Thioredoxin-like"/>
    <property type="match status" value="1"/>
</dbReference>
<dbReference type="Proteomes" id="UP001269375">
    <property type="component" value="Unassembled WGS sequence"/>
</dbReference>
<dbReference type="InterPro" id="IPR036282">
    <property type="entry name" value="Glutathione-S-Trfase_C_sf"/>
</dbReference>
<keyword evidence="3" id="KW-1185">Reference proteome</keyword>
<proteinExistence type="predicted"/>
<dbReference type="PANTHER" id="PTHR44051">
    <property type="entry name" value="GLUTATHIONE S-TRANSFERASE-RELATED"/>
    <property type="match status" value="1"/>
</dbReference>
<dbReference type="PANTHER" id="PTHR44051:SF8">
    <property type="entry name" value="GLUTATHIONE S-TRANSFERASE GSTA"/>
    <property type="match status" value="1"/>
</dbReference>
<dbReference type="EMBL" id="JARWAO010000002">
    <property type="protein sequence ID" value="MDR5895577.1"/>
    <property type="molecule type" value="Genomic_DNA"/>
</dbReference>
<evidence type="ECO:0000313" key="3">
    <source>
        <dbReference type="Proteomes" id="UP001269375"/>
    </source>
</evidence>
<dbReference type="SUPFAM" id="SSF47616">
    <property type="entry name" value="GST C-terminal domain-like"/>
    <property type="match status" value="1"/>
</dbReference>
<name>A0ABU1GVJ2_9GAMM</name>
<gene>
    <name evidence="2" type="ORF">QC825_05775</name>
</gene>
<comment type="caution">
    <text evidence="2">The sequence shown here is derived from an EMBL/GenBank/DDBJ whole genome shotgun (WGS) entry which is preliminary data.</text>
</comment>
<dbReference type="Gene3D" id="1.20.1050.10">
    <property type="match status" value="1"/>
</dbReference>
<dbReference type="PROSITE" id="PS50404">
    <property type="entry name" value="GST_NTER"/>
    <property type="match status" value="1"/>
</dbReference>
<dbReference type="InterPro" id="IPR004045">
    <property type="entry name" value="Glutathione_S-Trfase_N"/>
</dbReference>
<dbReference type="InterPro" id="IPR036249">
    <property type="entry name" value="Thioredoxin-like_sf"/>
</dbReference>
<dbReference type="InterPro" id="IPR054416">
    <property type="entry name" value="GST_UstS-like_C"/>
</dbReference>
<protein>
    <submittedName>
        <fullName evidence="2">Glutathione S-transferase N-terminal domain-containing protein</fullName>
    </submittedName>
</protein>
<evidence type="ECO:0000313" key="2">
    <source>
        <dbReference type="EMBL" id="MDR5895577.1"/>
    </source>
</evidence>
<evidence type="ECO:0000259" key="1">
    <source>
        <dbReference type="PROSITE" id="PS50404"/>
    </source>
</evidence>
<dbReference type="RefSeq" id="WP_251591793.1">
    <property type="nucleotide sequence ID" value="NZ_JAMLJI010000001.1"/>
</dbReference>
<feature type="domain" description="GST N-terminal" evidence="1">
    <location>
        <begin position="8"/>
        <end position="90"/>
    </location>
</feature>
<accession>A0ABU1GVJ2</accession>
<dbReference type="Gene3D" id="3.40.30.10">
    <property type="entry name" value="Glutaredoxin"/>
    <property type="match status" value="1"/>
</dbReference>
<dbReference type="Pfam" id="PF13409">
    <property type="entry name" value="GST_N_2"/>
    <property type="match status" value="1"/>
</dbReference>
<dbReference type="Pfam" id="PF22041">
    <property type="entry name" value="GST_C_7"/>
    <property type="match status" value="1"/>
</dbReference>